<dbReference type="GO" id="GO:0003677">
    <property type="term" value="F:DNA binding"/>
    <property type="evidence" value="ECO:0007669"/>
    <property type="project" value="UniProtKB-KW"/>
</dbReference>
<gene>
    <name evidence="2" type="ORF">BC742_1667</name>
</gene>
<dbReference type="InterPro" id="IPR011043">
    <property type="entry name" value="Gal_Oxase/kelch_b-propeller"/>
</dbReference>
<protein>
    <submittedName>
        <fullName evidence="2">DNA-binding SARP family transcriptional activator</fullName>
    </submittedName>
</protein>
<evidence type="ECO:0000313" key="3">
    <source>
        <dbReference type="Proteomes" id="UP000269493"/>
    </source>
</evidence>
<feature type="transmembrane region" description="Helical" evidence="1">
    <location>
        <begin position="561"/>
        <end position="581"/>
    </location>
</feature>
<evidence type="ECO:0000256" key="1">
    <source>
        <dbReference type="SAM" id="Phobius"/>
    </source>
</evidence>
<comment type="caution">
    <text evidence="2">The sequence shown here is derived from an EMBL/GenBank/DDBJ whole genome shotgun (WGS) entry which is preliminary data.</text>
</comment>
<dbReference type="EMBL" id="RBXN01000005">
    <property type="protein sequence ID" value="RKT51394.1"/>
    <property type="molecule type" value="Genomic_DNA"/>
</dbReference>
<dbReference type="AlphaFoldDB" id="A0A495VQ06"/>
<dbReference type="GO" id="GO:0006355">
    <property type="term" value="P:regulation of DNA-templated transcription"/>
    <property type="evidence" value="ECO:0007669"/>
    <property type="project" value="TreeGrafter"/>
</dbReference>
<keyword evidence="1" id="KW-1133">Transmembrane helix</keyword>
<dbReference type="InterPro" id="IPR051677">
    <property type="entry name" value="AfsR-DnrI-RedD_regulator"/>
</dbReference>
<dbReference type="Gene3D" id="2.120.10.80">
    <property type="entry name" value="Kelch-type beta propeller"/>
    <property type="match status" value="1"/>
</dbReference>
<organism evidence="2 3">
    <name type="scientific">Coprobacter fastidiosus NSB1 = JCM 33896</name>
    <dbReference type="NCBI Taxonomy" id="1349822"/>
    <lineage>
        <taxon>Bacteria</taxon>
        <taxon>Pseudomonadati</taxon>
        <taxon>Bacteroidota</taxon>
        <taxon>Bacteroidia</taxon>
        <taxon>Bacteroidales</taxon>
        <taxon>Barnesiellaceae</taxon>
        <taxon>Coprobacter</taxon>
    </lineage>
</organism>
<dbReference type="SUPFAM" id="SSF50965">
    <property type="entry name" value="Galactose oxidase, central domain"/>
    <property type="match status" value="1"/>
</dbReference>
<accession>A0A495VQ06</accession>
<keyword evidence="1" id="KW-0812">Transmembrane</keyword>
<keyword evidence="2" id="KW-0238">DNA-binding</keyword>
<dbReference type="InterPro" id="IPR015915">
    <property type="entry name" value="Kelch-typ_b-propeller"/>
</dbReference>
<sequence length="847" mass="98275">MLKHIYTSTKAMKKIFIFSILSFFFLLHISATDISSGLNFASHEVIKEKRTSLLLNDGKEFYLPEGFSLDFGLRFRTELHNYGYIFRIIANDTVCFDLVSNYSDGRKSLSFIEGNRIFTPFSRQILEQYEKNSWVTVHFGINPKTKEITISFNGEEIKIPYHYKKLSRYRFQFGYCSHPDFLSYDVPPMAIKNIRIEDQEGKIEAYWPLREHQIAEVYDSVSCRSAIVHNPIWEIDKHTQWEKDRSFVSGHYTQIAFNEKDNILYFADQKQILVYHLTDNRIDTILVQSGNPYYVSSNQLIYQPSTNELWSYDFDGPIISRFDFKTHKWSQANKDTKNPIHTHHNSFISPKDSNLYIFGGYGEYHYKNDFLKLYSDESKWEKIDMKGSIPPRYLSALGIKSENSILIFGGYGHISGLQELGPYNYYDLYEADPYTGKIKKLWSLDKQEEPFVVSNAMIIDTTENLFYTLCFPNNRSNSHIVLKSFDISNGNSRTLADTIPYPFEDINAYCSLFYSKKDNKLYAVTIFHEKDKSQISVYSLLYPPLSTASIIQPAREKADFMWLYIATAIILIIGTALFIIYKRKKKSTVQDSVILNMEEYVPEAIPNRSAILFLGGFQVWDKNGNDITKSFTPTLRYLLILIILYTQKNGKGISNSTMCEILWADKSDESAQNNRRVTIRKLKVLLEEIGGIELVNTNTYWATKCSEPFFCDYYTVFESLKKLQKQSKVQVNKLYDVLHLIANGLPLPYLNQDWVDSFKSDYANYVQDMLWNIVQSGNLTDFRLLTKIADIIFLFDPTDENAIHLKCNVLVKNGKVGLAKSTYDAFCSEYEQLLGTPYNKSFNDICH</sequence>
<dbReference type="Proteomes" id="UP000269493">
    <property type="component" value="Unassembled WGS sequence"/>
</dbReference>
<proteinExistence type="predicted"/>
<dbReference type="Pfam" id="PF24681">
    <property type="entry name" value="Kelch_KLHDC2_KLHL20_DRC7"/>
    <property type="match status" value="1"/>
</dbReference>
<reference evidence="2 3" key="1">
    <citation type="submission" date="2018-10" db="EMBL/GenBank/DDBJ databases">
        <title>Genomic Encyclopedia of Archaeal and Bacterial Type Strains, Phase II (KMG-II): from individual species to whole genera.</title>
        <authorList>
            <person name="Goeker M."/>
        </authorList>
    </citation>
    <scope>NUCLEOTIDE SEQUENCE [LARGE SCALE GENOMIC DNA]</scope>
    <source>
        <strain evidence="2 3">NSB1</strain>
    </source>
</reference>
<keyword evidence="3" id="KW-1185">Reference proteome</keyword>
<keyword evidence="1" id="KW-0472">Membrane</keyword>
<dbReference type="PANTHER" id="PTHR35807:SF1">
    <property type="entry name" value="TRANSCRIPTIONAL REGULATOR REDD"/>
    <property type="match status" value="1"/>
</dbReference>
<name>A0A495VQ06_9BACT</name>
<evidence type="ECO:0000313" key="2">
    <source>
        <dbReference type="EMBL" id="RKT51394.1"/>
    </source>
</evidence>
<dbReference type="PANTHER" id="PTHR35807">
    <property type="entry name" value="TRANSCRIPTIONAL REGULATOR REDD-RELATED"/>
    <property type="match status" value="1"/>
</dbReference>